<evidence type="ECO:0000313" key="1">
    <source>
        <dbReference type="EMBL" id="MEK8050092.1"/>
    </source>
</evidence>
<proteinExistence type="predicted"/>
<evidence type="ECO:0000313" key="2">
    <source>
        <dbReference type="Proteomes" id="UP001365405"/>
    </source>
</evidence>
<dbReference type="InterPro" id="IPR009389">
    <property type="entry name" value="DUF1045"/>
</dbReference>
<keyword evidence="2" id="KW-1185">Reference proteome</keyword>
<name>A0ABU9CHT9_9BURK</name>
<comment type="caution">
    <text evidence="1">The sequence shown here is derived from an EMBL/GenBank/DDBJ whole genome shotgun (WGS) entry which is preliminary data.</text>
</comment>
<dbReference type="Pfam" id="PF06299">
    <property type="entry name" value="DUF1045"/>
    <property type="match status" value="1"/>
</dbReference>
<dbReference type="PIRSF" id="PIRSF033328">
    <property type="entry name" value="Phest_Mll4975"/>
    <property type="match status" value="1"/>
</dbReference>
<reference evidence="1 2" key="1">
    <citation type="submission" date="2024-04" db="EMBL/GenBank/DDBJ databases">
        <title>Novel species of the genus Ideonella isolated from streams.</title>
        <authorList>
            <person name="Lu H."/>
        </authorList>
    </citation>
    <scope>NUCLEOTIDE SEQUENCE [LARGE SCALE GENOMIC DNA]</scope>
    <source>
        <strain evidence="1 2">DXS22W</strain>
    </source>
</reference>
<dbReference type="Proteomes" id="UP001365405">
    <property type="component" value="Unassembled WGS sequence"/>
</dbReference>
<dbReference type="EMBL" id="JBBUTH010000003">
    <property type="protein sequence ID" value="MEK8050092.1"/>
    <property type="molecule type" value="Genomic_DNA"/>
</dbReference>
<accession>A0ABU9CHT9</accession>
<sequence length="239" mass="25936">MTAPAPAPAHVPTGAARHAIYFAPEPDHPLWAAGCDWLGRPRDGIGAGAPARAGVATPWRYGFHATLKAPMRLAPGLDEAGLRAALQGLARQHRAFALPALAVDRLGGFLALRPVLPLAPDHPLRRLADDAVQALDAWRMPLSPAEAQRQLRAAHSPRQQAQVGRWGYAHVLDDWRFHLTLSDDLADSDSVLLDRLLQQARQHFAQALCQPLRCRSLCLFTEPAAGAPFECRARVALTP</sequence>
<organism evidence="1 2">
    <name type="scientific">Pseudaquabacterium inlustre</name>
    <dbReference type="NCBI Taxonomy" id="2984192"/>
    <lineage>
        <taxon>Bacteria</taxon>
        <taxon>Pseudomonadati</taxon>
        <taxon>Pseudomonadota</taxon>
        <taxon>Betaproteobacteria</taxon>
        <taxon>Burkholderiales</taxon>
        <taxon>Sphaerotilaceae</taxon>
        <taxon>Pseudaquabacterium</taxon>
    </lineage>
</organism>
<gene>
    <name evidence="1" type="ORF">AACH10_07570</name>
</gene>
<protein>
    <submittedName>
        <fullName evidence="1">DUF1045 domain-containing protein</fullName>
    </submittedName>
</protein>
<dbReference type="RefSeq" id="WP_341409759.1">
    <property type="nucleotide sequence ID" value="NZ_JBBUTH010000003.1"/>
</dbReference>